<dbReference type="GO" id="GO:0005654">
    <property type="term" value="C:nucleoplasm"/>
    <property type="evidence" value="ECO:0007669"/>
    <property type="project" value="TreeGrafter"/>
</dbReference>
<dbReference type="AlphaFoldDB" id="A0AAJ6QTR0"/>
<dbReference type="Pfam" id="PF15925">
    <property type="entry name" value="SOSSC"/>
    <property type="match status" value="1"/>
</dbReference>
<gene>
    <name evidence="4" type="primary">LOC100903078</name>
</gene>
<dbReference type="GeneID" id="100903078"/>
<dbReference type="InterPro" id="IPR031821">
    <property type="entry name" value="SOSSC"/>
</dbReference>
<dbReference type="GO" id="GO:0006281">
    <property type="term" value="P:DNA repair"/>
    <property type="evidence" value="ECO:0007669"/>
    <property type="project" value="InterPro"/>
</dbReference>
<organism evidence="3 4">
    <name type="scientific">Galendromus occidentalis</name>
    <name type="common">western predatory mite</name>
    <dbReference type="NCBI Taxonomy" id="34638"/>
    <lineage>
        <taxon>Eukaryota</taxon>
        <taxon>Metazoa</taxon>
        <taxon>Ecdysozoa</taxon>
        <taxon>Arthropoda</taxon>
        <taxon>Chelicerata</taxon>
        <taxon>Arachnida</taxon>
        <taxon>Acari</taxon>
        <taxon>Parasitiformes</taxon>
        <taxon>Mesostigmata</taxon>
        <taxon>Gamasina</taxon>
        <taxon>Phytoseioidea</taxon>
        <taxon>Phytoseiidae</taxon>
        <taxon>Typhlodrominae</taxon>
        <taxon>Galendromus</taxon>
    </lineage>
</organism>
<dbReference type="RefSeq" id="XP_003743489.1">
    <property type="nucleotide sequence ID" value="XM_003743441.2"/>
</dbReference>
<evidence type="ECO:0000256" key="1">
    <source>
        <dbReference type="ARBA" id="ARBA00007829"/>
    </source>
</evidence>
<reference evidence="4" key="1">
    <citation type="submission" date="2025-08" db="UniProtKB">
        <authorList>
            <consortium name="RefSeq"/>
        </authorList>
    </citation>
    <scope>IDENTIFICATION</scope>
</reference>
<name>A0AAJ6QTR0_9ACAR</name>
<sequence>MAFQPPNNNKGQKILDELYQKKQFLLMKNPPPAQPPPQQVNDTMSPNQRTALQHAQQTSPGFYITQESSYGNLIIPVVPRF</sequence>
<feature type="region of interest" description="Disordered" evidence="2">
    <location>
        <begin position="28"/>
        <end position="58"/>
    </location>
</feature>
<evidence type="ECO:0000313" key="4">
    <source>
        <dbReference type="RefSeq" id="XP_003743489.1"/>
    </source>
</evidence>
<dbReference type="GO" id="GO:0070876">
    <property type="term" value="C:SOSS complex"/>
    <property type="evidence" value="ECO:0007669"/>
    <property type="project" value="InterPro"/>
</dbReference>
<dbReference type="KEGG" id="goe:100903078"/>
<feature type="compositionally biased region" description="Polar residues" evidence="2">
    <location>
        <begin position="40"/>
        <end position="58"/>
    </location>
</feature>
<keyword evidence="3" id="KW-1185">Reference proteome</keyword>
<comment type="similarity">
    <text evidence="1">Belongs to the SOSS-C family.</text>
</comment>
<feature type="compositionally biased region" description="Pro residues" evidence="2">
    <location>
        <begin position="29"/>
        <end position="38"/>
    </location>
</feature>
<dbReference type="PANTHER" id="PTHR31526">
    <property type="entry name" value="SOSS COMPLEX SUBUNIT C"/>
    <property type="match status" value="1"/>
</dbReference>
<evidence type="ECO:0000256" key="2">
    <source>
        <dbReference type="SAM" id="MobiDB-lite"/>
    </source>
</evidence>
<evidence type="ECO:0000313" key="3">
    <source>
        <dbReference type="Proteomes" id="UP000694867"/>
    </source>
</evidence>
<dbReference type="PANTHER" id="PTHR31526:SF2">
    <property type="entry name" value="SOSS COMPLEX SUBUNIT C"/>
    <property type="match status" value="1"/>
</dbReference>
<accession>A0AAJ6QTR0</accession>
<proteinExistence type="inferred from homology"/>
<protein>
    <submittedName>
        <fullName evidence="4">SOSS complex subunit C homolog</fullName>
    </submittedName>
</protein>
<dbReference type="Proteomes" id="UP000694867">
    <property type="component" value="Unplaced"/>
</dbReference>